<dbReference type="Proteomes" id="UP001175271">
    <property type="component" value="Unassembled WGS sequence"/>
</dbReference>
<dbReference type="AlphaFoldDB" id="A0AA39HX92"/>
<accession>A0AA39HX92</accession>
<evidence type="ECO:0000256" key="1">
    <source>
        <dbReference type="SAM" id="MobiDB-lite"/>
    </source>
</evidence>
<gene>
    <name evidence="2" type="ORF">QR680_006535</name>
</gene>
<organism evidence="2 3">
    <name type="scientific">Steinernema hermaphroditum</name>
    <dbReference type="NCBI Taxonomy" id="289476"/>
    <lineage>
        <taxon>Eukaryota</taxon>
        <taxon>Metazoa</taxon>
        <taxon>Ecdysozoa</taxon>
        <taxon>Nematoda</taxon>
        <taxon>Chromadorea</taxon>
        <taxon>Rhabditida</taxon>
        <taxon>Tylenchina</taxon>
        <taxon>Panagrolaimomorpha</taxon>
        <taxon>Strongyloidoidea</taxon>
        <taxon>Steinernematidae</taxon>
        <taxon>Steinernema</taxon>
    </lineage>
</organism>
<name>A0AA39HX92_9BILA</name>
<evidence type="ECO:0000313" key="2">
    <source>
        <dbReference type="EMBL" id="KAK0413006.1"/>
    </source>
</evidence>
<feature type="region of interest" description="Disordered" evidence="1">
    <location>
        <begin position="401"/>
        <end position="436"/>
    </location>
</feature>
<evidence type="ECO:0008006" key="4">
    <source>
        <dbReference type="Google" id="ProtNLM"/>
    </source>
</evidence>
<evidence type="ECO:0000313" key="3">
    <source>
        <dbReference type="Proteomes" id="UP001175271"/>
    </source>
</evidence>
<dbReference type="EMBL" id="JAUCMV010000003">
    <property type="protein sequence ID" value="KAK0413006.1"/>
    <property type="molecule type" value="Genomic_DNA"/>
</dbReference>
<sequence>MGSLCCRPEKVPTYVYPSCFHGDILCYCDEKKTALTLRKVSKAFKAIIDREIYYDLKIEVHGDFCGPAEGMGSLNLYEFKVVPVICREICKEQKFLLGMLDWNAATKPMSDLKCSSLNLFVAADGSTDYAKMLSDLAIFFVKRPIHGLPELKHFSLDITKPPNADSSNLIFTHLRSFSNLLPKDLLSLTLNMHTDLCESLDYVRFLLDLSPKLLTYNSDQPDVHTLVSLMKENFDTLLHIGPVPAGEGQSKTMVVGYDVFLVLDMLKEAWKNSAIFHANKVTLTFRIPEEAWKSSIRTCSACISEPMPSTPDAYVTLKHSIFPESSTRLQVGHFELYMSFEDESEETGCLGHGFLELDYNSDDEEREMTEIVIEPVAGSVSYSARERSVDEARTAVPRIEVQEVEVHENGLGPHEDRPGSPPPDYDLTDFPMEEPK</sequence>
<protein>
    <recommendedName>
        <fullName evidence="4">F-box domain-containing protein</fullName>
    </recommendedName>
</protein>
<comment type="caution">
    <text evidence="2">The sequence shown here is derived from an EMBL/GenBank/DDBJ whole genome shotgun (WGS) entry which is preliminary data.</text>
</comment>
<keyword evidence="3" id="KW-1185">Reference proteome</keyword>
<feature type="compositionally biased region" description="Basic and acidic residues" evidence="1">
    <location>
        <begin position="401"/>
        <end position="418"/>
    </location>
</feature>
<proteinExistence type="predicted"/>
<reference evidence="2" key="1">
    <citation type="submission" date="2023-06" db="EMBL/GenBank/DDBJ databases">
        <title>Genomic analysis of the entomopathogenic nematode Steinernema hermaphroditum.</title>
        <authorList>
            <person name="Schwarz E.M."/>
            <person name="Heppert J.K."/>
            <person name="Baniya A."/>
            <person name="Schwartz H.T."/>
            <person name="Tan C.-H."/>
            <person name="Antoshechkin I."/>
            <person name="Sternberg P.W."/>
            <person name="Goodrich-Blair H."/>
            <person name="Dillman A.R."/>
        </authorList>
    </citation>
    <scope>NUCLEOTIDE SEQUENCE</scope>
    <source>
        <strain evidence="2">PS9179</strain>
        <tissue evidence="2">Whole animal</tissue>
    </source>
</reference>